<gene>
    <name evidence="2" type="ORF">PGLA2088_LOCUS41780</name>
</gene>
<dbReference type="Proteomes" id="UP000626109">
    <property type="component" value="Unassembled WGS sequence"/>
</dbReference>
<evidence type="ECO:0000313" key="3">
    <source>
        <dbReference type="Proteomes" id="UP000626109"/>
    </source>
</evidence>
<sequence>MYHPFHDDGYPRRAEGQQEAWSTDELERAMRESMDLPPQTQPGVALLREEMKQMNLYYESQPPGSDTCGLNALNNLCQRCRFSVDDLTRAEADHAQAQDGGSFAQVPNLHEVPSGFFDVEALKIAAGWADLEFVDVEPVPDFEKSRCFAFAEAARSSADGGWFLGFLVYVRQPGQMHYYALRRDERTPGAWLKLDSLPAAGAEPRNRQLTDEDLWSLYESNKPLFQAWLLRWYPVVYRPSAAREVCRALEGWNRLCGGRERQELRTHRQGQQRCDQHGDLGCWPSLPATGCHHFSRTRWQRCEQP</sequence>
<feature type="region of interest" description="Disordered" evidence="1">
    <location>
        <begin position="1"/>
        <end position="22"/>
    </location>
</feature>
<dbReference type="AlphaFoldDB" id="A0A813LE03"/>
<reference evidence="2" key="1">
    <citation type="submission" date="2021-02" db="EMBL/GenBank/DDBJ databases">
        <authorList>
            <person name="Dougan E. K."/>
            <person name="Rhodes N."/>
            <person name="Thang M."/>
            <person name="Chan C."/>
        </authorList>
    </citation>
    <scope>NUCLEOTIDE SEQUENCE</scope>
</reference>
<evidence type="ECO:0000313" key="2">
    <source>
        <dbReference type="EMBL" id="CAE8721180.1"/>
    </source>
</evidence>
<accession>A0A813LE03</accession>
<protein>
    <submittedName>
        <fullName evidence="2">Uncharacterized protein</fullName>
    </submittedName>
</protein>
<feature type="compositionally biased region" description="Basic and acidic residues" evidence="1">
    <location>
        <begin position="1"/>
        <end position="16"/>
    </location>
</feature>
<evidence type="ECO:0000256" key="1">
    <source>
        <dbReference type="SAM" id="MobiDB-lite"/>
    </source>
</evidence>
<organism evidence="2 3">
    <name type="scientific">Polarella glacialis</name>
    <name type="common">Dinoflagellate</name>
    <dbReference type="NCBI Taxonomy" id="89957"/>
    <lineage>
        <taxon>Eukaryota</taxon>
        <taxon>Sar</taxon>
        <taxon>Alveolata</taxon>
        <taxon>Dinophyceae</taxon>
        <taxon>Suessiales</taxon>
        <taxon>Suessiaceae</taxon>
        <taxon>Polarella</taxon>
    </lineage>
</organism>
<proteinExistence type="predicted"/>
<dbReference type="EMBL" id="CAJNNW010033982">
    <property type="protein sequence ID" value="CAE8721180.1"/>
    <property type="molecule type" value="Genomic_DNA"/>
</dbReference>
<comment type="caution">
    <text evidence="2">The sequence shown here is derived from an EMBL/GenBank/DDBJ whole genome shotgun (WGS) entry which is preliminary data.</text>
</comment>
<name>A0A813LE03_POLGL</name>